<dbReference type="PANTHER" id="PTHR33884">
    <property type="entry name" value="UPF0410 PROTEIN YMGE"/>
    <property type="match status" value="1"/>
</dbReference>
<evidence type="ECO:0000256" key="3">
    <source>
        <dbReference type="ARBA" id="ARBA00022475"/>
    </source>
</evidence>
<dbReference type="STRING" id="1123501.Wenmar_01006"/>
<name>A0A0D0QHU6_9RHOB</name>
<dbReference type="PANTHER" id="PTHR33884:SF3">
    <property type="entry name" value="UPF0410 PROTEIN YMGE"/>
    <property type="match status" value="1"/>
</dbReference>
<sequence>MGLGLIASIIVGGLAGWIASRVMRARTGLLANIALGIVGAVLLNAILGWIGIYAERSWFPQLIVGAAGAALLIWLGRRLRR</sequence>
<dbReference type="RefSeq" id="WP_018302788.1">
    <property type="nucleotide sequence ID" value="NZ_KB902288.1"/>
</dbReference>
<organism evidence="8 9">
    <name type="scientific">Wenxinia marina DSM 24838</name>
    <dbReference type="NCBI Taxonomy" id="1123501"/>
    <lineage>
        <taxon>Bacteria</taxon>
        <taxon>Pseudomonadati</taxon>
        <taxon>Pseudomonadota</taxon>
        <taxon>Alphaproteobacteria</taxon>
        <taxon>Rhodobacterales</taxon>
        <taxon>Roseobacteraceae</taxon>
        <taxon>Wenxinia</taxon>
    </lineage>
</organism>
<evidence type="ECO:0000313" key="8">
    <source>
        <dbReference type="EMBL" id="KIQ70628.1"/>
    </source>
</evidence>
<evidence type="ECO:0000313" key="9">
    <source>
        <dbReference type="Proteomes" id="UP000035100"/>
    </source>
</evidence>
<evidence type="ECO:0000256" key="1">
    <source>
        <dbReference type="ARBA" id="ARBA00004651"/>
    </source>
</evidence>
<feature type="transmembrane region" description="Helical" evidence="7">
    <location>
        <begin position="58"/>
        <end position="76"/>
    </location>
</feature>
<feature type="transmembrane region" description="Helical" evidence="7">
    <location>
        <begin position="6"/>
        <end position="23"/>
    </location>
</feature>
<proteinExistence type="inferred from homology"/>
<keyword evidence="9" id="KW-1185">Reference proteome</keyword>
<dbReference type="GO" id="GO:0005886">
    <property type="term" value="C:plasma membrane"/>
    <property type="evidence" value="ECO:0007669"/>
    <property type="project" value="UniProtKB-SubCell"/>
</dbReference>
<dbReference type="AlphaFoldDB" id="A0A0D0QHU6"/>
<dbReference type="Pfam" id="PF04226">
    <property type="entry name" value="Transgly_assoc"/>
    <property type="match status" value="1"/>
</dbReference>
<gene>
    <name evidence="8" type="ORF">Wenmar_01006</name>
</gene>
<evidence type="ECO:0000256" key="6">
    <source>
        <dbReference type="ARBA" id="ARBA00023136"/>
    </source>
</evidence>
<evidence type="ECO:0000256" key="7">
    <source>
        <dbReference type="SAM" id="Phobius"/>
    </source>
</evidence>
<comment type="similarity">
    <text evidence="2">Belongs to the UPF0410 family.</text>
</comment>
<dbReference type="EMBL" id="AONG01000005">
    <property type="protein sequence ID" value="KIQ70628.1"/>
    <property type="molecule type" value="Genomic_DNA"/>
</dbReference>
<dbReference type="Proteomes" id="UP000035100">
    <property type="component" value="Unassembled WGS sequence"/>
</dbReference>
<feature type="transmembrane region" description="Helical" evidence="7">
    <location>
        <begin position="30"/>
        <end position="52"/>
    </location>
</feature>
<dbReference type="eggNOG" id="COG2261">
    <property type="taxonomic scope" value="Bacteria"/>
</dbReference>
<dbReference type="InterPro" id="IPR007341">
    <property type="entry name" value="Transgly_assoc"/>
</dbReference>
<keyword evidence="3" id="KW-1003">Cell membrane</keyword>
<dbReference type="PATRIC" id="fig|1123501.6.peg.1075"/>
<keyword evidence="6 7" id="KW-0472">Membrane</keyword>
<protein>
    <submittedName>
        <fullName evidence="8">Putative membrane protein</fullName>
    </submittedName>
</protein>
<evidence type="ECO:0000256" key="5">
    <source>
        <dbReference type="ARBA" id="ARBA00022989"/>
    </source>
</evidence>
<keyword evidence="5 7" id="KW-1133">Transmembrane helix</keyword>
<dbReference type="OrthoDB" id="9815411at2"/>
<accession>A0A0D0QHU6</accession>
<comment type="subcellular location">
    <subcellularLocation>
        <location evidence="1">Cell membrane</location>
        <topology evidence="1">Multi-pass membrane protein</topology>
    </subcellularLocation>
</comment>
<reference evidence="8 9" key="1">
    <citation type="submission" date="2013-01" db="EMBL/GenBank/DDBJ databases">
        <authorList>
            <person name="Fiebig A."/>
            <person name="Goeker M."/>
            <person name="Klenk H.-P.P."/>
        </authorList>
    </citation>
    <scope>NUCLEOTIDE SEQUENCE [LARGE SCALE GENOMIC DNA]</scope>
    <source>
        <strain evidence="8 9">DSM 24838</strain>
    </source>
</reference>
<evidence type="ECO:0000256" key="4">
    <source>
        <dbReference type="ARBA" id="ARBA00022692"/>
    </source>
</evidence>
<keyword evidence="4 7" id="KW-0812">Transmembrane</keyword>
<comment type="caution">
    <text evidence="8">The sequence shown here is derived from an EMBL/GenBank/DDBJ whole genome shotgun (WGS) entry which is preliminary data.</text>
</comment>
<evidence type="ECO:0000256" key="2">
    <source>
        <dbReference type="ARBA" id="ARBA00011006"/>
    </source>
</evidence>